<evidence type="ECO:0000313" key="2">
    <source>
        <dbReference type="EMBL" id="KAA6328443.1"/>
    </source>
</evidence>
<evidence type="ECO:0000256" key="1">
    <source>
        <dbReference type="SAM" id="MobiDB-lite"/>
    </source>
</evidence>
<reference evidence="2 3" key="1">
    <citation type="submission" date="2019-03" db="EMBL/GenBank/DDBJ databases">
        <title>Single cell metagenomics reveals metabolic interactions within the superorganism composed of flagellate Streblomastix strix and complex community of Bacteroidetes bacteria on its surface.</title>
        <authorList>
            <person name="Treitli S.C."/>
            <person name="Kolisko M."/>
            <person name="Husnik F."/>
            <person name="Keeling P."/>
            <person name="Hampl V."/>
        </authorList>
    </citation>
    <scope>NUCLEOTIDE SEQUENCE [LARGE SCALE GENOMIC DNA]</scope>
    <source>
        <strain evidence="2">ST1C</strain>
    </source>
</reference>
<proteinExistence type="predicted"/>
<dbReference type="Proteomes" id="UP000324800">
    <property type="component" value="Unassembled WGS sequence"/>
</dbReference>
<feature type="compositionally biased region" description="Polar residues" evidence="1">
    <location>
        <begin position="55"/>
        <end position="69"/>
    </location>
</feature>
<organism evidence="2 3">
    <name type="scientific">Streblomastix strix</name>
    <dbReference type="NCBI Taxonomy" id="222440"/>
    <lineage>
        <taxon>Eukaryota</taxon>
        <taxon>Metamonada</taxon>
        <taxon>Preaxostyla</taxon>
        <taxon>Oxymonadida</taxon>
        <taxon>Streblomastigidae</taxon>
        <taxon>Streblomastix</taxon>
    </lineage>
</organism>
<comment type="caution">
    <text evidence="2">The sequence shown here is derived from an EMBL/GenBank/DDBJ whole genome shotgun (WGS) entry which is preliminary data.</text>
</comment>
<gene>
    <name evidence="2" type="ORF">EZS28_053717</name>
</gene>
<name>A0A5J4R720_9EUKA</name>
<protein>
    <submittedName>
        <fullName evidence="2">Uncharacterized protein</fullName>
    </submittedName>
</protein>
<feature type="compositionally biased region" description="Basic residues" evidence="1">
    <location>
        <begin position="132"/>
        <end position="143"/>
    </location>
</feature>
<feature type="region of interest" description="Disordered" evidence="1">
    <location>
        <begin position="1"/>
        <end position="161"/>
    </location>
</feature>
<feature type="compositionally biased region" description="Polar residues" evidence="1">
    <location>
        <begin position="11"/>
        <end position="26"/>
    </location>
</feature>
<accession>A0A5J4R720</accession>
<sequence>MNVDIPDIQGTDVQQTDLQPSSSVQSPKEEDEQTDEATLNRNKDSGVNIIPQPPVQENQGTHPQINQGLSALRQMDKNDTGPVPVGVQVMSKQRKGNKKTKVEGLDASIESSQGSNAQAQIKTASTAPKPKVTFKKGTQKPKQAKPEPKNFNDEDDEEQSS</sequence>
<dbReference type="AlphaFoldDB" id="A0A5J4R720"/>
<evidence type="ECO:0000313" key="3">
    <source>
        <dbReference type="Proteomes" id="UP000324800"/>
    </source>
</evidence>
<feature type="compositionally biased region" description="Polar residues" evidence="1">
    <location>
        <begin position="109"/>
        <end position="126"/>
    </location>
</feature>
<dbReference type="EMBL" id="SNRW01043321">
    <property type="protein sequence ID" value="KAA6328443.1"/>
    <property type="molecule type" value="Genomic_DNA"/>
</dbReference>